<name>F5RE66_METUF</name>
<dbReference type="Proteomes" id="UP000005019">
    <property type="component" value="Unassembled WGS sequence"/>
</dbReference>
<sequence>MSLASSYTRLAPLYDTVVAAASRGARRDSLAHLPRTPADVLLTGVGTGLDLPFLPPDHRYTGLDFNAAMLARSLPRASGLDYTAVRGDAMRLPFADASFDCVVLHLIVAVVPDGAACLREAARVLRPGGAALVLDKFLSRNRPAPLRRLLSPLAGRIATRLDVVFEEAAASLPFAVVSDQAAAFGGWFRQIRLLRT</sequence>
<dbReference type="EMBL" id="AFHG01000052">
    <property type="protein sequence ID" value="EGK71197.1"/>
    <property type="molecule type" value="Genomic_DNA"/>
</dbReference>
<feature type="domain" description="Methyltransferase type 11" evidence="1">
    <location>
        <begin position="44"/>
        <end position="132"/>
    </location>
</feature>
<dbReference type="Pfam" id="PF08241">
    <property type="entry name" value="Methyltransf_11"/>
    <property type="match status" value="1"/>
</dbReference>
<dbReference type="OrthoDB" id="323463at2"/>
<accession>F5RE66</accession>
<dbReference type="GO" id="GO:0032259">
    <property type="term" value="P:methylation"/>
    <property type="evidence" value="ECO:0007669"/>
    <property type="project" value="UniProtKB-KW"/>
</dbReference>
<dbReference type="PANTHER" id="PTHR42912">
    <property type="entry name" value="METHYLTRANSFERASE"/>
    <property type="match status" value="1"/>
</dbReference>
<comment type="caution">
    <text evidence="2">The sequence shown here is derived from an EMBL/GenBank/DDBJ whole genome shotgun (WGS) entry which is preliminary data.</text>
</comment>
<dbReference type="SUPFAM" id="SSF53335">
    <property type="entry name" value="S-adenosyl-L-methionine-dependent methyltransferases"/>
    <property type="match status" value="1"/>
</dbReference>
<dbReference type="AlphaFoldDB" id="F5RE66"/>
<keyword evidence="2" id="KW-0489">Methyltransferase</keyword>
<evidence type="ECO:0000259" key="1">
    <source>
        <dbReference type="Pfam" id="PF08241"/>
    </source>
</evidence>
<dbReference type="InterPro" id="IPR013216">
    <property type="entry name" value="Methyltransf_11"/>
</dbReference>
<proteinExistence type="predicted"/>
<evidence type="ECO:0000313" key="3">
    <source>
        <dbReference type="Proteomes" id="UP000005019"/>
    </source>
</evidence>
<dbReference type="PANTHER" id="PTHR42912:SF93">
    <property type="entry name" value="N6-ADENOSINE-METHYLTRANSFERASE TMT1A"/>
    <property type="match status" value="1"/>
</dbReference>
<dbReference type="CDD" id="cd02440">
    <property type="entry name" value="AdoMet_MTases"/>
    <property type="match status" value="1"/>
</dbReference>
<dbReference type="InterPro" id="IPR050508">
    <property type="entry name" value="Methyltransf_Superfamily"/>
</dbReference>
<keyword evidence="2" id="KW-0808">Transferase</keyword>
<dbReference type="GO" id="GO:0008757">
    <property type="term" value="F:S-adenosylmethionine-dependent methyltransferase activity"/>
    <property type="evidence" value="ECO:0007669"/>
    <property type="project" value="InterPro"/>
</dbReference>
<reference evidence="2 3" key="1">
    <citation type="journal article" date="2011" name="J. Bacteriol.">
        <title>Genome sequence of Methyloversatilis universalis FAM5T, a methylotrophic representative of the order Rhodocyclales.</title>
        <authorList>
            <person name="Kittichotirat W."/>
            <person name="Good N.M."/>
            <person name="Hall R."/>
            <person name="Bringel F."/>
            <person name="Lajus A."/>
            <person name="Medigue C."/>
            <person name="Smalley N.E."/>
            <person name="Beck D."/>
            <person name="Bumgarner R."/>
            <person name="Vuilleumier S."/>
            <person name="Kalyuzhnaya M.G."/>
        </authorList>
    </citation>
    <scope>NUCLEOTIDE SEQUENCE [LARGE SCALE GENOMIC DNA]</scope>
    <source>
        <strain evidence="3">ATCC BAA-1314 / JCM 13912 / FAM5</strain>
    </source>
</reference>
<dbReference type="RefSeq" id="WP_008062291.1">
    <property type="nucleotide sequence ID" value="NZ_AFHG01000052.1"/>
</dbReference>
<keyword evidence="3" id="KW-1185">Reference proteome</keyword>
<dbReference type="InterPro" id="IPR029063">
    <property type="entry name" value="SAM-dependent_MTases_sf"/>
</dbReference>
<dbReference type="eggNOG" id="COG2226">
    <property type="taxonomic scope" value="Bacteria"/>
</dbReference>
<protein>
    <submittedName>
        <fullName evidence="2">Methyltransferase type 11</fullName>
    </submittedName>
</protein>
<organism evidence="2 3">
    <name type="scientific">Methyloversatilis universalis (strain ATCC BAA-1314 / DSM 25237 / JCM 13912 / CCUG 52030 / FAM5)</name>
    <dbReference type="NCBI Taxonomy" id="1000565"/>
    <lineage>
        <taxon>Bacteria</taxon>
        <taxon>Pseudomonadati</taxon>
        <taxon>Pseudomonadota</taxon>
        <taxon>Betaproteobacteria</taxon>
        <taxon>Nitrosomonadales</taxon>
        <taxon>Sterolibacteriaceae</taxon>
        <taxon>Methyloversatilis</taxon>
    </lineage>
</organism>
<evidence type="ECO:0000313" key="2">
    <source>
        <dbReference type="EMBL" id="EGK71197.1"/>
    </source>
</evidence>
<dbReference type="Gene3D" id="3.40.50.150">
    <property type="entry name" value="Vaccinia Virus protein VP39"/>
    <property type="match status" value="1"/>
</dbReference>
<gene>
    <name evidence="2" type="ORF">METUNv1_02584</name>
</gene>
<dbReference type="STRING" id="1000565.METUNv1_02584"/>